<evidence type="ECO:0000313" key="4">
    <source>
        <dbReference type="Proteomes" id="UP000001593"/>
    </source>
</evidence>
<dbReference type="InterPro" id="IPR000922">
    <property type="entry name" value="Lectin_gal-bd_dom"/>
</dbReference>
<keyword evidence="1" id="KW-0472">Membrane</keyword>
<sequence length="250" mass="27193">MARHRGKGQLRNSVERGMSVKDLGWVVVVLMSAGMTLSQVPTIMILPTLRDDPINTKFACEYGVATILCDDNRLIEITEIFYGRKKDHGAICVKSVDSEIMDCKMDSQKTKNRLAKMRRDCDGKPACASIVSGDFGDPGDCPGVSKYLRVIYYCVKPPTTPTPTQLSTEVPEVQGGEASGVSGPRTLCPDGYVEGIEPKECILAPLPPKKCNRTKEEGGVVFYKRKSGGQGTTVSMAIVTMVMIAMAMFV</sequence>
<dbReference type="GO" id="GO:0030246">
    <property type="term" value="F:carbohydrate binding"/>
    <property type="evidence" value="ECO:0007669"/>
    <property type="project" value="InterPro"/>
</dbReference>
<dbReference type="PROSITE" id="PS50228">
    <property type="entry name" value="SUEL_LECTIN"/>
    <property type="match status" value="1"/>
</dbReference>
<evidence type="ECO:0000259" key="2">
    <source>
        <dbReference type="PROSITE" id="PS50228"/>
    </source>
</evidence>
<dbReference type="Pfam" id="PF02140">
    <property type="entry name" value="SUEL_Lectin"/>
    <property type="match status" value="1"/>
</dbReference>
<keyword evidence="1" id="KW-0812">Transmembrane</keyword>
<evidence type="ECO:0000256" key="1">
    <source>
        <dbReference type="SAM" id="Phobius"/>
    </source>
</evidence>
<reference evidence="3 4" key="1">
    <citation type="journal article" date="2007" name="Science">
        <title>Sea anemone genome reveals ancestral eumetazoan gene repertoire and genomic organization.</title>
        <authorList>
            <person name="Putnam N.H."/>
            <person name="Srivastava M."/>
            <person name="Hellsten U."/>
            <person name="Dirks B."/>
            <person name="Chapman J."/>
            <person name="Salamov A."/>
            <person name="Terry A."/>
            <person name="Shapiro H."/>
            <person name="Lindquist E."/>
            <person name="Kapitonov V.V."/>
            <person name="Jurka J."/>
            <person name="Genikhovich G."/>
            <person name="Grigoriev I.V."/>
            <person name="Lucas S.M."/>
            <person name="Steele R.E."/>
            <person name="Finnerty J.R."/>
            <person name="Technau U."/>
            <person name="Martindale M.Q."/>
            <person name="Rokhsar D.S."/>
        </authorList>
    </citation>
    <scope>NUCLEOTIDE SEQUENCE [LARGE SCALE GENOMIC DNA]</scope>
    <source>
        <strain evidence="4">CH2 X CH6</strain>
    </source>
</reference>
<feature type="transmembrane region" description="Helical" evidence="1">
    <location>
        <begin position="23"/>
        <end position="46"/>
    </location>
</feature>
<dbReference type="CDD" id="cd22823">
    <property type="entry name" value="Gal_Rha_Lectin"/>
    <property type="match status" value="1"/>
</dbReference>
<dbReference type="HOGENOM" id="CLU_1112444_0_0_1"/>
<organism evidence="3 4">
    <name type="scientific">Nematostella vectensis</name>
    <name type="common">Starlet sea anemone</name>
    <dbReference type="NCBI Taxonomy" id="45351"/>
    <lineage>
        <taxon>Eukaryota</taxon>
        <taxon>Metazoa</taxon>
        <taxon>Cnidaria</taxon>
        <taxon>Anthozoa</taxon>
        <taxon>Hexacorallia</taxon>
        <taxon>Actiniaria</taxon>
        <taxon>Edwardsiidae</taxon>
        <taxon>Nematostella</taxon>
    </lineage>
</organism>
<dbReference type="PANTHER" id="PTHR46780">
    <property type="entry name" value="PROTEIN EVA-1"/>
    <property type="match status" value="1"/>
</dbReference>
<dbReference type="Proteomes" id="UP000001593">
    <property type="component" value="Unassembled WGS sequence"/>
</dbReference>
<dbReference type="Gene3D" id="2.60.120.740">
    <property type="match status" value="1"/>
</dbReference>
<name>A7SR02_NEMVE</name>
<dbReference type="STRING" id="45351.A7SR02"/>
<proteinExistence type="predicted"/>
<dbReference type="InterPro" id="IPR043159">
    <property type="entry name" value="Lectin_gal-bd_sf"/>
</dbReference>
<dbReference type="InParanoid" id="A7SR02"/>
<keyword evidence="1" id="KW-1133">Transmembrane helix</keyword>
<dbReference type="EMBL" id="DS469753">
    <property type="protein sequence ID" value="EDO33862.1"/>
    <property type="molecule type" value="Genomic_DNA"/>
</dbReference>
<accession>A7SR02</accession>
<keyword evidence="4" id="KW-1185">Reference proteome</keyword>
<gene>
    <name evidence="3" type="ORF">NEMVEDRAFT_v1g216053</name>
</gene>
<protein>
    <recommendedName>
        <fullName evidence="2">SUEL-type lectin domain-containing protein</fullName>
    </recommendedName>
</protein>
<feature type="domain" description="SUEL-type lectin" evidence="2">
    <location>
        <begin position="59"/>
        <end position="155"/>
    </location>
</feature>
<dbReference type="AlphaFoldDB" id="A7SR02"/>
<evidence type="ECO:0000313" key="3">
    <source>
        <dbReference type="EMBL" id="EDO33862.1"/>
    </source>
</evidence>
<dbReference type="PhylomeDB" id="A7SR02"/>